<dbReference type="Pfam" id="PF13672">
    <property type="entry name" value="PP2C_2"/>
    <property type="match status" value="1"/>
</dbReference>
<keyword evidence="3" id="KW-1185">Reference proteome</keyword>
<name>Q7NKS2_GLOVI</name>
<gene>
    <name evidence="2" type="ordered locus">gll1405</name>
</gene>
<proteinExistence type="predicted"/>
<dbReference type="InterPro" id="IPR036457">
    <property type="entry name" value="PPM-type-like_dom_sf"/>
</dbReference>
<dbReference type="SMART" id="SM00331">
    <property type="entry name" value="PP2C_SIG"/>
    <property type="match status" value="1"/>
</dbReference>
<dbReference type="SUPFAM" id="SSF81606">
    <property type="entry name" value="PP2C-like"/>
    <property type="match status" value="1"/>
</dbReference>
<dbReference type="HOGENOM" id="CLU_017255_0_0_3"/>
<dbReference type="PhylomeDB" id="Q7NKS2"/>
<dbReference type="PANTHER" id="PTHR13832">
    <property type="entry name" value="PROTEIN PHOSPHATASE 2C"/>
    <property type="match status" value="1"/>
</dbReference>
<dbReference type="RefSeq" id="WP_011141405.1">
    <property type="nucleotide sequence ID" value="NC_005125.1"/>
</dbReference>
<evidence type="ECO:0000313" key="2">
    <source>
        <dbReference type="EMBL" id="BAC89346.1"/>
    </source>
</evidence>
<sequence>MHYLVTGNRQALDRRYRVVGQSPAIARDLLPDQPTAAPAGLPAGCRPYQRLHHFRWAIPEIHTCMAAPNGGEPCVLLARGPLAADGTPWPTLRQGWPAAPPLQQIGWLVQLARLWEPCVQEGVASSLLAPDNIGVLGWQACLFYLSGDPAPPPLAALGQSWQSLIPLSPPLAAIVGALCLGRIARVEELSAALENLAAANPGRGPAGVLGATHPGSRKANEDCFIHDPPGTYGIVCDGMGGHEGGAVASRLALDLLDRELQQLSRQTQPLPPLQVRRGMALALYRANQLLLETNRRQGRQRRHQMGTTVVAYCLTGSLLHIAHVGDSRIYLIDRHHCQQLTVDDDVANQEVSLARTTSSAVLRMDGSGHLTQALGVIAMEALQPTVQTFVLPEDCLVLLCSDGLCDGSLVERCWQTVLLPMLTGDLAAGARQLIDLALQELGHDNITFILLKYAA</sequence>
<accession>Q7NKS2</accession>
<evidence type="ECO:0000313" key="3">
    <source>
        <dbReference type="Proteomes" id="UP000000557"/>
    </source>
</evidence>
<dbReference type="OrthoDB" id="500607at2"/>
<dbReference type="AlphaFoldDB" id="Q7NKS2"/>
<dbReference type="KEGG" id="gvi:gll1405"/>
<dbReference type="GO" id="GO:0004722">
    <property type="term" value="F:protein serine/threonine phosphatase activity"/>
    <property type="evidence" value="ECO:0000318"/>
    <property type="project" value="GO_Central"/>
</dbReference>
<reference evidence="2 3" key="1">
    <citation type="journal article" date="2003" name="DNA Res.">
        <title>Complete genome structure of Gloeobacter violaceus PCC 7421, a cyanobacterium that lacks thylakoids.</title>
        <authorList>
            <person name="Nakamura Y."/>
            <person name="Kaneko T."/>
            <person name="Sato S."/>
            <person name="Mimuro M."/>
            <person name="Miyashita H."/>
            <person name="Tsuchiya T."/>
            <person name="Sasamoto S."/>
            <person name="Watanabe A."/>
            <person name="Kawashima K."/>
            <person name="Kishida Y."/>
            <person name="Kiyokawa C."/>
            <person name="Kohara M."/>
            <person name="Matsumoto M."/>
            <person name="Matsuno A."/>
            <person name="Nakazaki N."/>
            <person name="Shimpo S."/>
            <person name="Takeuchi C."/>
            <person name="Yamada M."/>
            <person name="Tabata S."/>
        </authorList>
    </citation>
    <scope>NUCLEOTIDE SEQUENCE [LARGE SCALE GENOMIC DNA]</scope>
    <source>
        <strain evidence="3">ATCC 29082 / PCC 7421</strain>
    </source>
</reference>
<dbReference type="eggNOG" id="COG0631">
    <property type="taxonomic scope" value="Bacteria"/>
</dbReference>
<dbReference type="GO" id="GO:0007165">
    <property type="term" value="P:signal transduction"/>
    <property type="evidence" value="ECO:0000318"/>
    <property type="project" value="GO_Central"/>
</dbReference>
<dbReference type="Proteomes" id="UP000000557">
    <property type="component" value="Chromosome"/>
</dbReference>
<dbReference type="InParanoid" id="Q7NKS2"/>
<reference evidence="2 3" key="2">
    <citation type="journal article" date="2003" name="DNA Res.">
        <title>Complete genome structure of Gloeobacter violaceus PCC 7421, a cyanobacterium that lacks thylakoids (supplement).</title>
        <authorList>
            <person name="Nakamura Y."/>
            <person name="Kaneko T."/>
            <person name="Sato S."/>
            <person name="Mimuro M."/>
            <person name="Miyashita H."/>
            <person name="Tsuchiya T."/>
            <person name="Sasamoto S."/>
            <person name="Watanabe A."/>
            <person name="Kawashima K."/>
            <person name="Kishida Y."/>
            <person name="Kiyokawa C."/>
            <person name="Kohara M."/>
            <person name="Matsumoto M."/>
            <person name="Matsuno A."/>
            <person name="Nakazaki N."/>
            <person name="Shimpo S."/>
            <person name="Takeuchi C."/>
            <person name="Yamada M."/>
            <person name="Tabata S."/>
        </authorList>
    </citation>
    <scope>NUCLEOTIDE SEQUENCE [LARGE SCALE GENOMIC DNA]</scope>
    <source>
        <strain evidence="3">ATCC 29082 / PCC 7421</strain>
    </source>
</reference>
<evidence type="ECO:0000259" key="1">
    <source>
        <dbReference type="PROSITE" id="PS51746"/>
    </source>
</evidence>
<feature type="domain" description="PPM-type phosphatase" evidence="1">
    <location>
        <begin position="205"/>
        <end position="453"/>
    </location>
</feature>
<protein>
    <submittedName>
        <fullName evidence="2">Gll1405 protein</fullName>
    </submittedName>
</protein>
<dbReference type="InterPro" id="IPR015655">
    <property type="entry name" value="PP2C"/>
</dbReference>
<organism evidence="2 3">
    <name type="scientific">Gloeobacter violaceus (strain ATCC 29082 / PCC 7421)</name>
    <dbReference type="NCBI Taxonomy" id="251221"/>
    <lineage>
        <taxon>Bacteria</taxon>
        <taxon>Bacillati</taxon>
        <taxon>Cyanobacteriota</taxon>
        <taxon>Cyanophyceae</taxon>
        <taxon>Gloeobacterales</taxon>
        <taxon>Gloeobacteraceae</taxon>
        <taxon>Gloeobacter</taxon>
    </lineage>
</organism>
<dbReference type="STRING" id="251221.gene:10758888"/>
<dbReference type="EMBL" id="BA000045">
    <property type="protein sequence ID" value="BAC89346.1"/>
    <property type="molecule type" value="Genomic_DNA"/>
</dbReference>
<dbReference type="CDD" id="cd00143">
    <property type="entry name" value="PP2Cc"/>
    <property type="match status" value="1"/>
</dbReference>
<dbReference type="SMART" id="SM00332">
    <property type="entry name" value="PP2Cc"/>
    <property type="match status" value="1"/>
</dbReference>
<dbReference type="PANTHER" id="PTHR13832:SF827">
    <property type="entry name" value="PROTEIN PHOSPHATASE 1L"/>
    <property type="match status" value="1"/>
</dbReference>
<dbReference type="PROSITE" id="PS51746">
    <property type="entry name" value="PPM_2"/>
    <property type="match status" value="1"/>
</dbReference>
<dbReference type="EnsemblBacteria" id="BAC89346">
    <property type="protein sequence ID" value="BAC89346"/>
    <property type="gene ID" value="BAC89346"/>
</dbReference>
<dbReference type="FunFam" id="3.60.40.10:FF:000146">
    <property type="entry name" value="Protein phosphatase 2C"/>
    <property type="match status" value="1"/>
</dbReference>
<dbReference type="Gene3D" id="3.60.40.10">
    <property type="entry name" value="PPM-type phosphatase domain"/>
    <property type="match status" value="1"/>
</dbReference>
<dbReference type="InterPro" id="IPR001932">
    <property type="entry name" value="PPM-type_phosphatase-like_dom"/>
</dbReference>